<dbReference type="SUPFAM" id="SSF51735">
    <property type="entry name" value="NAD(P)-binding Rossmann-fold domains"/>
    <property type="match status" value="1"/>
</dbReference>
<dbReference type="InterPro" id="IPR036291">
    <property type="entry name" value="NAD(P)-bd_dom_sf"/>
</dbReference>
<dbReference type="EMBL" id="JAHHGM010000009">
    <property type="protein sequence ID" value="MBT2989506.1"/>
    <property type="molecule type" value="Genomic_DNA"/>
</dbReference>
<comment type="pathway">
    <text evidence="1">Bacterial outer membrane biogenesis; LPS O-antigen biosynthesis.</text>
</comment>
<evidence type="ECO:0000313" key="4">
    <source>
        <dbReference type="EMBL" id="MBT2989506.1"/>
    </source>
</evidence>
<accession>A0A944QVK6</accession>
<dbReference type="Gene3D" id="3.40.50.720">
    <property type="entry name" value="NAD(P)-binding Rossmann-like Domain"/>
    <property type="match status" value="1"/>
</dbReference>
<feature type="domain" description="NAD-dependent epimerase/dehydratase" evidence="3">
    <location>
        <begin position="4"/>
        <end position="223"/>
    </location>
</feature>
<reference evidence="4 5" key="1">
    <citation type="submission" date="2021-05" db="EMBL/GenBank/DDBJ databases">
        <title>Genetic and Functional Diversity in Clade A Lucinid endosymbionts from the Bahamas.</title>
        <authorList>
            <person name="Giani N.M."/>
            <person name="Engel A.S."/>
            <person name="Campbell B.J."/>
        </authorList>
    </citation>
    <scope>NUCLEOTIDE SEQUENCE [LARGE SCALE GENOMIC DNA]</scope>
    <source>
        <strain evidence="4">LUC16012Gg_MoonRockCtena</strain>
    </source>
</reference>
<evidence type="ECO:0000256" key="1">
    <source>
        <dbReference type="ARBA" id="ARBA00005125"/>
    </source>
</evidence>
<evidence type="ECO:0000313" key="5">
    <source>
        <dbReference type="Proteomes" id="UP000770889"/>
    </source>
</evidence>
<dbReference type="InterPro" id="IPR001509">
    <property type="entry name" value="Epimerase_deHydtase"/>
</dbReference>
<protein>
    <submittedName>
        <fullName evidence="4">SDR family oxidoreductase</fullName>
    </submittedName>
</protein>
<organism evidence="4 5">
    <name type="scientific">Candidatus Thiodiazotropha taylori</name>
    <dbReference type="NCBI Taxonomy" id="2792791"/>
    <lineage>
        <taxon>Bacteria</taxon>
        <taxon>Pseudomonadati</taxon>
        <taxon>Pseudomonadota</taxon>
        <taxon>Gammaproteobacteria</taxon>
        <taxon>Chromatiales</taxon>
        <taxon>Sedimenticolaceae</taxon>
        <taxon>Candidatus Thiodiazotropha</taxon>
    </lineage>
</organism>
<gene>
    <name evidence="4" type="ORF">KME65_11135</name>
</gene>
<dbReference type="CDD" id="cd05232">
    <property type="entry name" value="UDP_G4E_4_SDR_e"/>
    <property type="match status" value="1"/>
</dbReference>
<dbReference type="AlphaFoldDB" id="A0A944QVK6"/>
<dbReference type="Pfam" id="PF01370">
    <property type="entry name" value="Epimerase"/>
    <property type="match status" value="1"/>
</dbReference>
<comment type="similarity">
    <text evidence="2">Belongs to the NAD(P)-dependent epimerase/dehydratase family.</text>
</comment>
<proteinExistence type="inferred from homology"/>
<evidence type="ECO:0000256" key="2">
    <source>
        <dbReference type="ARBA" id="ARBA00007637"/>
    </source>
</evidence>
<comment type="caution">
    <text evidence="4">The sequence shown here is derived from an EMBL/GenBank/DDBJ whole genome shotgun (WGS) entry which is preliminary data.</text>
</comment>
<sequence>MTTVLVTGANGFVGKHLCRYLPTKGYAVRAAQRVCQPDSNLAEQVAIGDIDGTTDWSGALVGVDTVVHLAARVHVMRESEDDPLAAFRRVNVEGTAALGRQAVAAGVRRMIYLSSIKVNGEKTHGVPFSADDDAGPEDAYGISKWEAEQALRQIALETGLELVIIRPVVIYGAGVKGNLQRLMSLIRRGVPLPLGGIQNRRSFLSVGNLLDFLRCAIDHPAAAGELFLLADGEDLSTPQLIRKLSKVMGCGVKLFPMPLSLLQFAGWLTGQSPVIARLTEDLQVDIAKNRDRLDWTPVVDMDQALQEMVDVNSRR</sequence>
<dbReference type="Proteomes" id="UP000770889">
    <property type="component" value="Unassembled WGS sequence"/>
</dbReference>
<dbReference type="PANTHER" id="PTHR43000">
    <property type="entry name" value="DTDP-D-GLUCOSE 4,6-DEHYDRATASE-RELATED"/>
    <property type="match status" value="1"/>
</dbReference>
<evidence type="ECO:0000259" key="3">
    <source>
        <dbReference type="Pfam" id="PF01370"/>
    </source>
</evidence>
<name>A0A944QVK6_9GAMM</name>